<sequence length="79" mass="8638">MTTIACKDTVTKTDRSQTDQIEVAAGVDTHQDIHTAAVIDTAGRLLGHRQFPASRRGYLDLLDWLRSFGLLLVVGIEGT</sequence>
<evidence type="ECO:0000313" key="2">
    <source>
        <dbReference type="EMBL" id="MTB72341.1"/>
    </source>
</evidence>
<dbReference type="RefSeq" id="WP_375804516.1">
    <property type="nucleotide sequence ID" value="NZ_WLVL01000037.1"/>
</dbReference>
<dbReference type="GO" id="GO:0003677">
    <property type="term" value="F:DNA binding"/>
    <property type="evidence" value="ECO:0007669"/>
    <property type="project" value="InterPro"/>
</dbReference>
<evidence type="ECO:0000313" key="3">
    <source>
        <dbReference type="Proteomes" id="UP000431092"/>
    </source>
</evidence>
<feature type="domain" description="Transposase IS110-like N-terminal" evidence="1">
    <location>
        <begin position="25"/>
        <end position="69"/>
    </location>
</feature>
<dbReference type="GO" id="GO:0006313">
    <property type="term" value="P:DNA transposition"/>
    <property type="evidence" value="ECO:0007669"/>
    <property type="project" value="InterPro"/>
</dbReference>
<dbReference type="GO" id="GO:0004803">
    <property type="term" value="F:transposase activity"/>
    <property type="evidence" value="ECO:0007669"/>
    <property type="project" value="InterPro"/>
</dbReference>
<dbReference type="InterPro" id="IPR002525">
    <property type="entry name" value="Transp_IS110-like_N"/>
</dbReference>
<protein>
    <submittedName>
        <fullName evidence="2">IS110 family transposase</fullName>
    </submittedName>
</protein>
<feature type="non-terminal residue" evidence="2">
    <location>
        <position position="79"/>
    </location>
</feature>
<dbReference type="Proteomes" id="UP000431092">
    <property type="component" value="Unassembled WGS sequence"/>
</dbReference>
<organism evidence="2 3">
    <name type="scientific">Arsenicicoccus cauae</name>
    <dbReference type="NCBI Taxonomy" id="2663847"/>
    <lineage>
        <taxon>Bacteria</taxon>
        <taxon>Bacillati</taxon>
        <taxon>Actinomycetota</taxon>
        <taxon>Actinomycetes</taxon>
        <taxon>Micrococcales</taxon>
        <taxon>Intrasporangiaceae</taxon>
        <taxon>Arsenicicoccus</taxon>
    </lineage>
</organism>
<evidence type="ECO:0000259" key="1">
    <source>
        <dbReference type="Pfam" id="PF01548"/>
    </source>
</evidence>
<comment type="caution">
    <text evidence="2">The sequence shown here is derived from an EMBL/GenBank/DDBJ whole genome shotgun (WGS) entry which is preliminary data.</text>
</comment>
<accession>A0A6I3IVI9</accession>
<reference evidence="2 3" key="1">
    <citation type="submission" date="2019-11" db="EMBL/GenBank/DDBJ databases">
        <title>Whole genome sequencing identifies a novel species of the genus Arsenicicoccus isolated from human blood.</title>
        <authorList>
            <person name="Jeong J.H."/>
            <person name="Kweon O.J."/>
            <person name="Kim H.R."/>
            <person name="Kim T.-H."/>
            <person name="Ha S.-M."/>
            <person name="Lee M.-K."/>
        </authorList>
    </citation>
    <scope>NUCLEOTIDE SEQUENCE [LARGE SCALE GENOMIC DNA]</scope>
    <source>
        <strain evidence="2 3">MKL-02</strain>
    </source>
</reference>
<dbReference type="Pfam" id="PF01548">
    <property type="entry name" value="DEDD_Tnp_IS110"/>
    <property type="match status" value="1"/>
</dbReference>
<name>A0A6I3IVI9_9MICO</name>
<dbReference type="AlphaFoldDB" id="A0A6I3IVI9"/>
<gene>
    <name evidence="2" type="ORF">GGG17_10230</name>
</gene>
<keyword evidence="3" id="KW-1185">Reference proteome</keyword>
<proteinExistence type="predicted"/>
<dbReference type="EMBL" id="WLVL01000037">
    <property type="protein sequence ID" value="MTB72341.1"/>
    <property type="molecule type" value="Genomic_DNA"/>
</dbReference>